<evidence type="ECO:0000256" key="3">
    <source>
        <dbReference type="ARBA" id="ARBA00022764"/>
    </source>
</evidence>
<organism evidence="9 10">
    <name type="scientific">Paraferrimonas haliotis</name>
    <dbReference type="NCBI Taxonomy" id="2013866"/>
    <lineage>
        <taxon>Bacteria</taxon>
        <taxon>Pseudomonadati</taxon>
        <taxon>Pseudomonadota</taxon>
        <taxon>Gammaproteobacteria</taxon>
        <taxon>Alteromonadales</taxon>
        <taxon>Ferrimonadaceae</taxon>
        <taxon>Paraferrimonas</taxon>
    </lineage>
</organism>
<comment type="caution">
    <text evidence="9">The sequence shown here is derived from an EMBL/GenBank/DDBJ whole genome shotgun (WGS) entry which is preliminary data.</text>
</comment>
<evidence type="ECO:0000313" key="10">
    <source>
        <dbReference type="Proteomes" id="UP001157439"/>
    </source>
</evidence>
<feature type="signal peptide" evidence="7">
    <location>
        <begin position="1"/>
        <end position="23"/>
    </location>
</feature>
<dbReference type="Gene3D" id="1.10.4030.10">
    <property type="entry name" value="Porin chaperone SurA, peptide-binding domain"/>
    <property type="match status" value="2"/>
</dbReference>
<dbReference type="InterPro" id="IPR000297">
    <property type="entry name" value="PPIase_PpiC"/>
</dbReference>
<dbReference type="Gene3D" id="3.10.50.40">
    <property type="match status" value="2"/>
</dbReference>
<dbReference type="GO" id="GO:0042277">
    <property type="term" value="F:peptide binding"/>
    <property type="evidence" value="ECO:0007669"/>
    <property type="project" value="InterPro"/>
</dbReference>
<keyword evidence="10" id="KW-1185">Reference proteome</keyword>
<dbReference type="NCBIfam" id="NF008038">
    <property type="entry name" value="PRK10770.1"/>
    <property type="match status" value="1"/>
</dbReference>
<comment type="catalytic activity">
    <reaction evidence="7">
        <text>[protein]-peptidylproline (omega=180) = [protein]-peptidylproline (omega=0)</text>
        <dbReference type="Rhea" id="RHEA:16237"/>
        <dbReference type="Rhea" id="RHEA-COMP:10747"/>
        <dbReference type="Rhea" id="RHEA-COMP:10748"/>
        <dbReference type="ChEBI" id="CHEBI:83833"/>
        <dbReference type="ChEBI" id="CHEBI:83834"/>
        <dbReference type="EC" id="5.2.1.8"/>
    </reaction>
</comment>
<dbReference type="GO" id="GO:0043165">
    <property type="term" value="P:Gram-negative-bacterium-type cell outer membrane assembly"/>
    <property type="evidence" value="ECO:0007669"/>
    <property type="project" value="InterPro"/>
</dbReference>
<keyword evidence="6 7" id="KW-0413">Isomerase</keyword>
<dbReference type="GO" id="GO:0051082">
    <property type="term" value="F:unfolded protein binding"/>
    <property type="evidence" value="ECO:0007669"/>
    <property type="project" value="UniProtKB-UniRule"/>
</dbReference>
<dbReference type="InterPro" id="IPR027304">
    <property type="entry name" value="Trigger_fact/SurA_dom_sf"/>
</dbReference>
<reference evidence="9 10" key="1">
    <citation type="journal article" date="2014" name="Int. J. Syst. Evol. Microbiol.">
        <title>Complete genome sequence of Corynebacterium casei LMG S-19264T (=DSM 44701T), isolated from a smear-ripened cheese.</title>
        <authorList>
            <consortium name="US DOE Joint Genome Institute (JGI-PGF)"/>
            <person name="Walter F."/>
            <person name="Albersmeier A."/>
            <person name="Kalinowski J."/>
            <person name="Ruckert C."/>
        </authorList>
    </citation>
    <scope>NUCLEOTIDE SEQUENCE [LARGE SCALE GENOMIC DNA]</scope>
    <source>
        <strain evidence="9 10">NBRC 112785</strain>
    </source>
</reference>
<evidence type="ECO:0000256" key="7">
    <source>
        <dbReference type="HAMAP-Rule" id="MF_01183"/>
    </source>
</evidence>
<evidence type="ECO:0000256" key="2">
    <source>
        <dbReference type="ARBA" id="ARBA00022737"/>
    </source>
</evidence>
<dbReference type="InterPro" id="IPR023058">
    <property type="entry name" value="PPIase_PpiC_CS"/>
</dbReference>
<dbReference type="GO" id="GO:0030288">
    <property type="term" value="C:outer membrane-bounded periplasmic space"/>
    <property type="evidence" value="ECO:0007669"/>
    <property type="project" value="InterPro"/>
</dbReference>
<dbReference type="Pfam" id="PF00639">
    <property type="entry name" value="Rotamase"/>
    <property type="match status" value="2"/>
</dbReference>
<dbReference type="EC" id="5.2.1.8" evidence="7"/>
<dbReference type="SUPFAM" id="SSF54534">
    <property type="entry name" value="FKBP-like"/>
    <property type="match status" value="2"/>
</dbReference>
<dbReference type="GO" id="GO:0050821">
    <property type="term" value="P:protein stabilization"/>
    <property type="evidence" value="ECO:0007669"/>
    <property type="project" value="InterPro"/>
</dbReference>
<evidence type="ECO:0000313" key="9">
    <source>
        <dbReference type="EMBL" id="GLS82386.1"/>
    </source>
</evidence>
<keyword evidence="5 7" id="KW-0143">Chaperone</keyword>
<feature type="chain" id="PRO_5041494673" description="Chaperone SurA" evidence="7">
    <location>
        <begin position="24"/>
        <end position="433"/>
    </location>
</feature>
<dbReference type="Proteomes" id="UP001157439">
    <property type="component" value="Unassembled WGS sequence"/>
</dbReference>
<keyword evidence="2 7" id="KW-0677">Repeat</keyword>
<comment type="function">
    <text evidence="7">Chaperone involved in the correct folding and assembly of outer membrane proteins. Recognizes specific patterns of aromatic residues and the orientation of their side chains, which are found more frequently in integral outer membrane proteins. May act in both early periplasmic and late outer membrane-associated steps of protein maturation.</text>
</comment>
<feature type="domain" description="PpiC" evidence="8">
    <location>
        <begin position="172"/>
        <end position="273"/>
    </location>
</feature>
<dbReference type="InterPro" id="IPR023034">
    <property type="entry name" value="PPIase_SurA"/>
</dbReference>
<comment type="domain">
    <text evidence="7">The PPIase activity resides only in the second parvulin domain. The N-terminal region and the C-terminal tail are necessary and sufficient for the chaperone activity of SurA. The PPIase activity is dispensable for SurA to function as a chaperone. The N-terminal region and the C-terminal tail are also required for porin recognition.</text>
</comment>
<dbReference type="HAMAP" id="MF_01183">
    <property type="entry name" value="Chaperone_SurA"/>
    <property type="match status" value="1"/>
</dbReference>
<dbReference type="SUPFAM" id="SSF109998">
    <property type="entry name" value="Triger factor/SurA peptide-binding domain-like"/>
    <property type="match status" value="1"/>
</dbReference>
<dbReference type="PROSITE" id="PS50198">
    <property type="entry name" value="PPIC_PPIASE_2"/>
    <property type="match status" value="2"/>
</dbReference>
<evidence type="ECO:0000256" key="4">
    <source>
        <dbReference type="ARBA" id="ARBA00023110"/>
    </source>
</evidence>
<dbReference type="GO" id="GO:0006457">
    <property type="term" value="P:protein folding"/>
    <property type="evidence" value="ECO:0007669"/>
    <property type="project" value="UniProtKB-UniRule"/>
</dbReference>
<dbReference type="PANTHER" id="PTHR47637:SF1">
    <property type="entry name" value="CHAPERONE SURA"/>
    <property type="match status" value="1"/>
</dbReference>
<proteinExistence type="inferred from homology"/>
<sequence length="433" mass="48470" precursor="true">MKLRQLLTCALVALASFSSHLVAAPLDRVAVQVNDGIILQSEIDSMVNTVKQNAKAQGQSLPSDSALKTQVTERLIITTLQMQMADRMGLQIGDLQLDQMIGNIAQEQKMTVSEMRKAIEQDGTSFATYREQLRQEVTLGEVQRIQVRRRIQVSPQEVSSLVEMIEQQGMQNSEFHIGHILIEVPSNPSSAQMEASKERADKTLELLNDGADFKRTAIAASGGPKALEGGDWGYMNVNEMPTLFAELMTGVKKGDILGPIKTGAGFHIVKIFDVRGRETQELTEVHTRHILLKPSPILSEERAKEMLESFMKQVNDGSADFADLAKQYSEDPGSAIKGGDLGWADPTIYVPAFKDNIELLQPGQYSKPFRSSHGWHVLQLIERRTTDATDQMNNDRAYQLIFRRKYNEELNAWLNEIRGEAYIEVIDPMQRRG</sequence>
<name>A0AA37WY16_9GAMM</name>
<gene>
    <name evidence="7 9" type="primary">surA</name>
    <name evidence="9" type="ORF">GCM10007894_03630</name>
</gene>
<feature type="domain" description="PpiC" evidence="8">
    <location>
        <begin position="282"/>
        <end position="382"/>
    </location>
</feature>
<dbReference type="Pfam" id="PF09312">
    <property type="entry name" value="SurA_N"/>
    <property type="match status" value="1"/>
</dbReference>
<dbReference type="InterPro" id="IPR046357">
    <property type="entry name" value="PPIase_dom_sf"/>
</dbReference>
<evidence type="ECO:0000256" key="1">
    <source>
        <dbReference type="ARBA" id="ARBA00022729"/>
    </source>
</evidence>
<keyword evidence="4 7" id="KW-0697">Rotamase</keyword>
<evidence type="ECO:0000256" key="6">
    <source>
        <dbReference type="ARBA" id="ARBA00023235"/>
    </source>
</evidence>
<dbReference type="PANTHER" id="PTHR47637">
    <property type="entry name" value="CHAPERONE SURA"/>
    <property type="match status" value="1"/>
</dbReference>
<dbReference type="EMBL" id="BSPO01000001">
    <property type="protein sequence ID" value="GLS82386.1"/>
    <property type="molecule type" value="Genomic_DNA"/>
</dbReference>
<protein>
    <recommendedName>
        <fullName evidence="7">Chaperone SurA</fullName>
    </recommendedName>
    <alternativeName>
        <fullName evidence="7">Peptidyl-prolyl cis-trans isomerase SurA</fullName>
        <shortName evidence="7">PPIase SurA</shortName>
        <ecNumber evidence="7">5.2.1.8</ecNumber>
    </alternativeName>
    <alternativeName>
        <fullName evidence="7">Rotamase SurA</fullName>
    </alternativeName>
</protein>
<dbReference type="GO" id="GO:0003755">
    <property type="term" value="F:peptidyl-prolyl cis-trans isomerase activity"/>
    <property type="evidence" value="ECO:0007669"/>
    <property type="project" value="UniProtKB-UniRule"/>
</dbReference>
<keyword evidence="1 7" id="KW-0732">Signal</keyword>
<accession>A0AA37WY16</accession>
<evidence type="ECO:0000259" key="8">
    <source>
        <dbReference type="PROSITE" id="PS50198"/>
    </source>
</evidence>
<dbReference type="PROSITE" id="PS01096">
    <property type="entry name" value="PPIC_PPIASE_1"/>
    <property type="match status" value="1"/>
</dbReference>
<comment type="subcellular location">
    <subcellularLocation>
        <location evidence="7">Periplasm</location>
    </subcellularLocation>
    <text evidence="7">Is capable of associating with the outer membrane.</text>
</comment>
<keyword evidence="3 7" id="KW-0574">Periplasm</keyword>
<dbReference type="InterPro" id="IPR050280">
    <property type="entry name" value="OMP_Chaperone_SurA"/>
</dbReference>
<evidence type="ECO:0000256" key="5">
    <source>
        <dbReference type="ARBA" id="ARBA00023186"/>
    </source>
</evidence>
<dbReference type="AlphaFoldDB" id="A0AA37WY16"/>
<dbReference type="InterPro" id="IPR015391">
    <property type="entry name" value="SurA_N"/>
</dbReference>